<reference evidence="1 2" key="1">
    <citation type="submission" date="2020-08" db="EMBL/GenBank/DDBJ databases">
        <title>Exploring microbial biodiversity for novel pathways involved in the catabolism of aromatic compounds derived from lignin.</title>
        <authorList>
            <person name="Elkins J."/>
        </authorList>
    </citation>
    <scope>NUCLEOTIDE SEQUENCE [LARGE SCALE GENOMIC DNA]</scope>
    <source>
        <strain evidence="1 2">B1D3A</strain>
    </source>
</reference>
<sequence>MTPRECIAALIVLALYALVADALITNVVPPQGVVIAGAVRG</sequence>
<gene>
    <name evidence="1" type="ORF">HNP60_001961</name>
</gene>
<dbReference type="Proteomes" id="UP001138540">
    <property type="component" value="Unassembled WGS sequence"/>
</dbReference>
<keyword evidence="2" id="KW-1185">Reference proteome</keyword>
<accession>A0ABR6NH74</accession>
<comment type="caution">
    <text evidence="1">The sequence shown here is derived from an EMBL/GenBank/DDBJ whole genome shotgun (WGS) entry which is preliminary data.</text>
</comment>
<evidence type="ECO:0000313" key="1">
    <source>
        <dbReference type="EMBL" id="MBB5985987.1"/>
    </source>
</evidence>
<name>A0ABR6NH74_9SPHN</name>
<evidence type="ECO:0000313" key="2">
    <source>
        <dbReference type="Proteomes" id="UP001138540"/>
    </source>
</evidence>
<proteinExistence type="predicted"/>
<organism evidence="1 2">
    <name type="scientific">Sphingobium lignivorans</name>
    <dbReference type="NCBI Taxonomy" id="2735886"/>
    <lineage>
        <taxon>Bacteria</taxon>
        <taxon>Pseudomonadati</taxon>
        <taxon>Pseudomonadota</taxon>
        <taxon>Alphaproteobacteria</taxon>
        <taxon>Sphingomonadales</taxon>
        <taxon>Sphingomonadaceae</taxon>
        <taxon>Sphingobium</taxon>
    </lineage>
</organism>
<dbReference type="RefSeq" id="WP_260394813.1">
    <property type="nucleotide sequence ID" value="NZ_JACHKA010000001.1"/>
</dbReference>
<dbReference type="EMBL" id="JACHKA010000001">
    <property type="protein sequence ID" value="MBB5985987.1"/>
    <property type="molecule type" value="Genomic_DNA"/>
</dbReference>
<protein>
    <submittedName>
        <fullName evidence="1">Uncharacterized protein</fullName>
    </submittedName>
</protein>